<dbReference type="GO" id="GO:0046872">
    <property type="term" value="F:metal ion binding"/>
    <property type="evidence" value="ECO:0007669"/>
    <property type="project" value="UniProtKB-KW"/>
</dbReference>
<dbReference type="GO" id="GO:0005737">
    <property type="term" value="C:cytoplasm"/>
    <property type="evidence" value="ECO:0007669"/>
    <property type="project" value="TreeGrafter"/>
</dbReference>
<reference evidence="9 10" key="1">
    <citation type="journal article" date="2018" name="Sci. Rep.">
        <title>Genomic signatures of local adaptation to the degree of environmental predictability in rotifers.</title>
        <authorList>
            <person name="Franch-Gras L."/>
            <person name="Hahn C."/>
            <person name="Garcia-Roger E.M."/>
            <person name="Carmona M.J."/>
            <person name="Serra M."/>
            <person name="Gomez A."/>
        </authorList>
    </citation>
    <scope>NUCLEOTIDE SEQUENCE [LARGE SCALE GENOMIC DNA]</scope>
    <source>
        <strain evidence="9">HYR1</strain>
    </source>
</reference>
<evidence type="ECO:0000256" key="8">
    <source>
        <dbReference type="PIRSR" id="PIRSR601019-2"/>
    </source>
</evidence>
<keyword evidence="10" id="KW-1185">Reference proteome</keyword>
<dbReference type="PROSITE" id="PS51882">
    <property type="entry name" value="G_ALPHA"/>
    <property type="match status" value="1"/>
</dbReference>
<dbReference type="PANTHER" id="PTHR10218:SF360">
    <property type="entry name" value="GUANINE NUCLEOTIDE-BINDING PROTEIN SUBUNIT ALPHA HOMOLOG"/>
    <property type="match status" value="1"/>
</dbReference>
<comment type="caution">
    <text evidence="9">The sequence shown here is derived from an EMBL/GenBank/DDBJ whole genome shotgun (WGS) entry which is preliminary data.</text>
</comment>
<dbReference type="OrthoDB" id="5817230at2759"/>
<name>A0A3M7QWU6_BRAPC</name>
<dbReference type="SUPFAM" id="SSF52540">
    <property type="entry name" value="P-loop containing nucleoside triphosphate hydrolases"/>
    <property type="match status" value="1"/>
</dbReference>
<evidence type="ECO:0000256" key="5">
    <source>
        <dbReference type="ARBA" id="ARBA00023134"/>
    </source>
</evidence>
<dbReference type="PANTHER" id="PTHR10218">
    <property type="entry name" value="GTP-BINDING PROTEIN ALPHA SUBUNIT"/>
    <property type="match status" value="1"/>
</dbReference>
<keyword evidence="5 7" id="KW-0342">GTP-binding</keyword>
<dbReference type="GO" id="GO:0003924">
    <property type="term" value="F:GTPase activity"/>
    <property type="evidence" value="ECO:0007669"/>
    <property type="project" value="InterPro"/>
</dbReference>
<dbReference type="SMART" id="SM00275">
    <property type="entry name" value="G_alpha"/>
    <property type="match status" value="1"/>
</dbReference>
<feature type="binding site" evidence="7">
    <location>
        <begin position="169"/>
        <end position="170"/>
    </location>
    <ligand>
        <name>GTP</name>
        <dbReference type="ChEBI" id="CHEBI:37565"/>
    </ligand>
</feature>
<feature type="binding site" evidence="7">
    <location>
        <begin position="219"/>
        <end position="223"/>
    </location>
    <ligand>
        <name>GTP</name>
        <dbReference type="ChEBI" id="CHEBI:37565"/>
    </ligand>
</feature>
<keyword evidence="6" id="KW-0807">Transducer</keyword>
<dbReference type="Gene3D" id="1.10.400.10">
    <property type="entry name" value="GI Alpha 1, domain 2-like"/>
    <property type="match status" value="1"/>
</dbReference>
<keyword evidence="2 8" id="KW-0479">Metal-binding</keyword>
<comment type="subunit">
    <text evidence="1">G proteins are composed of 3 units; alpha, beta and gamma. The alpha chain contains the guanine nucleotide binding site.</text>
</comment>
<dbReference type="SUPFAM" id="SSF47895">
    <property type="entry name" value="Transducin (alpha subunit), insertion domain"/>
    <property type="match status" value="1"/>
</dbReference>
<organism evidence="9 10">
    <name type="scientific">Brachionus plicatilis</name>
    <name type="common">Marine rotifer</name>
    <name type="synonym">Brachionus muelleri</name>
    <dbReference type="NCBI Taxonomy" id="10195"/>
    <lineage>
        <taxon>Eukaryota</taxon>
        <taxon>Metazoa</taxon>
        <taxon>Spiralia</taxon>
        <taxon>Gnathifera</taxon>
        <taxon>Rotifera</taxon>
        <taxon>Eurotatoria</taxon>
        <taxon>Monogononta</taxon>
        <taxon>Pseudotrocha</taxon>
        <taxon>Ploima</taxon>
        <taxon>Brachionidae</taxon>
        <taxon>Brachionus</taxon>
    </lineage>
</organism>
<gene>
    <name evidence="9" type="ORF">BpHYR1_026450</name>
</gene>
<dbReference type="FunFam" id="3.40.50.300:FF:000720">
    <property type="entry name" value="Guanine nucleotide-binding protein G(k) subunit alpha"/>
    <property type="match status" value="1"/>
</dbReference>
<proteinExistence type="predicted"/>
<keyword evidence="4 8" id="KW-0460">Magnesium</keyword>
<dbReference type="InterPro" id="IPR011025">
    <property type="entry name" value="GproteinA_insert"/>
</dbReference>
<evidence type="ECO:0000256" key="7">
    <source>
        <dbReference type="PIRSR" id="PIRSR601019-1"/>
    </source>
</evidence>
<evidence type="ECO:0000256" key="6">
    <source>
        <dbReference type="ARBA" id="ARBA00023224"/>
    </source>
</evidence>
<dbReference type="GO" id="GO:0032502">
    <property type="term" value="P:developmental process"/>
    <property type="evidence" value="ECO:0007669"/>
    <property type="project" value="UniProtKB-ARBA"/>
</dbReference>
<dbReference type="EC" id="3.6.1.15" evidence="9"/>
<dbReference type="GO" id="GO:0007188">
    <property type="term" value="P:adenylate cyclase-modulating G protein-coupled receptor signaling pathway"/>
    <property type="evidence" value="ECO:0007669"/>
    <property type="project" value="TreeGrafter"/>
</dbReference>
<dbReference type="GO" id="GO:0005834">
    <property type="term" value="C:heterotrimeric G-protein complex"/>
    <property type="evidence" value="ECO:0007669"/>
    <property type="project" value="TreeGrafter"/>
</dbReference>
<accession>A0A3M7QWU6</accession>
<dbReference type="Pfam" id="PF00503">
    <property type="entry name" value="G-alpha"/>
    <property type="match status" value="2"/>
</dbReference>
<dbReference type="GO" id="GO:0005525">
    <property type="term" value="F:GTP binding"/>
    <property type="evidence" value="ECO:0007669"/>
    <property type="project" value="UniProtKB-KW"/>
</dbReference>
<feature type="binding site" evidence="7">
    <location>
        <begin position="194"/>
        <end position="200"/>
    </location>
    <ligand>
        <name>GTP</name>
        <dbReference type="ChEBI" id="CHEBI:37565"/>
    </ligand>
</feature>
<protein>
    <submittedName>
        <fullName evidence="9">Guanine nucleotide-binding G(K) subunit alpha</fullName>
        <ecNumber evidence="9">3.6.1.15</ecNumber>
    </submittedName>
</protein>
<dbReference type="GO" id="GO:0001664">
    <property type="term" value="F:G protein-coupled receptor binding"/>
    <property type="evidence" value="ECO:0007669"/>
    <property type="project" value="TreeGrafter"/>
</dbReference>
<dbReference type="AlphaFoldDB" id="A0A3M7QWU6"/>
<evidence type="ECO:0000313" key="10">
    <source>
        <dbReference type="Proteomes" id="UP000276133"/>
    </source>
</evidence>
<evidence type="ECO:0000256" key="4">
    <source>
        <dbReference type="ARBA" id="ARBA00022842"/>
    </source>
</evidence>
<keyword evidence="3 7" id="KW-0547">Nucleotide-binding</keyword>
<feature type="binding site" evidence="8">
    <location>
        <position position="200"/>
    </location>
    <ligand>
        <name>Mg(2+)</name>
        <dbReference type="ChEBI" id="CHEBI:18420"/>
    </ligand>
</feature>
<dbReference type="PRINTS" id="PR00318">
    <property type="entry name" value="GPROTEINA"/>
</dbReference>
<feature type="binding site" evidence="7">
    <location>
        <begin position="318"/>
        <end position="321"/>
    </location>
    <ligand>
        <name>GTP</name>
        <dbReference type="ChEBI" id="CHEBI:37565"/>
    </ligand>
</feature>
<evidence type="ECO:0000256" key="3">
    <source>
        <dbReference type="ARBA" id="ARBA00022741"/>
    </source>
</evidence>
<evidence type="ECO:0000256" key="2">
    <source>
        <dbReference type="ARBA" id="ARBA00022723"/>
    </source>
</evidence>
<feature type="binding site" evidence="8">
    <location>
        <position position="60"/>
    </location>
    <ligand>
        <name>Mg(2+)</name>
        <dbReference type="ChEBI" id="CHEBI:18420"/>
    </ligand>
</feature>
<dbReference type="Gene3D" id="3.40.50.300">
    <property type="entry name" value="P-loop containing nucleotide triphosphate hydrolases"/>
    <property type="match status" value="1"/>
</dbReference>
<keyword evidence="9" id="KW-0378">Hydrolase</keyword>
<dbReference type="GO" id="GO:0031683">
    <property type="term" value="F:G-protein beta/gamma-subunit complex binding"/>
    <property type="evidence" value="ECO:0007669"/>
    <property type="project" value="InterPro"/>
</dbReference>
<dbReference type="STRING" id="10195.A0A3M7QWU6"/>
<dbReference type="EMBL" id="REGN01004882">
    <property type="protein sequence ID" value="RNA15812.1"/>
    <property type="molecule type" value="Genomic_DNA"/>
</dbReference>
<dbReference type="InterPro" id="IPR027417">
    <property type="entry name" value="P-loop_NTPase"/>
</dbReference>
<dbReference type="FunFam" id="1.10.400.10:FF:000007">
    <property type="entry name" value="Guanine nucleotide-binding protein subunit alpha"/>
    <property type="match status" value="1"/>
</dbReference>
<dbReference type="CDD" id="cd00066">
    <property type="entry name" value="G-alpha"/>
    <property type="match status" value="1"/>
</dbReference>
<dbReference type="Proteomes" id="UP000276133">
    <property type="component" value="Unassembled WGS sequence"/>
</dbReference>
<sequence length="410" mass="48434">MSPTPITEDEYGLEDQSICQRAFKSCLNSREKKYFPSSSDPSFEQMIKILVVGPGDSGKSTILKQMRVIHDKNYSNEECRRYKPVIIQNILDSTIRLVEAMDIFNINFDEKDNSANYEMIQRCYEKLRSGDINDWNQNSEDYCNAIKSIWQDISIKSCFEKRNLFYLMDSTEYFMDNLERICSKQYVPILDDILRVRQPTTAIQEYTFKISGSYFLFVDVGGQRSERRKWINCFENVTCLLFVASLSDYDLKMSRDELRSSNSNEDEEVNRMRDGLDLFKTLINWKKKVYHQTTRNSQKQESTEVLLFGNCSIVLFLNKEDLFEEKFRRSSLKQCFKDYQETNSTEQAKQFIAHKFVEADDTLRTSSQGRDIYWHYTFALDKKCIETVVASRFKNKSTFKFSSEINYHIY</sequence>
<feature type="binding site" evidence="7">
    <location>
        <position position="379"/>
    </location>
    <ligand>
        <name>GTP</name>
        <dbReference type="ChEBI" id="CHEBI:37565"/>
    </ligand>
</feature>
<evidence type="ECO:0000256" key="1">
    <source>
        <dbReference type="ARBA" id="ARBA00011356"/>
    </source>
</evidence>
<dbReference type="InterPro" id="IPR001019">
    <property type="entry name" value="Gprotein_alpha_su"/>
</dbReference>
<evidence type="ECO:0000313" key="9">
    <source>
        <dbReference type="EMBL" id="RNA15812.1"/>
    </source>
</evidence>